<organism evidence="1 2">
    <name type="scientific">Staphylococcus borealis</name>
    <dbReference type="NCBI Taxonomy" id="2742203"/>
    <lineage>
        <taxon>Bacteria</taxon>
        <taxon>Bacillati</taxon>
        <taxon>Bacillota</taxon>
        <taxon>Bacilli</taxon>
        <taxon>Bacillales</taxon>
        <taxon>Staphylococcaceae</taxon>
        <taxon>Staphylococcus</taxon>
    </lineage>
</organism>
<dbReference type="Proteomes" id="UP000610527">
    <property type="component" value="Unassembled WGS sequence"/>
</dbReference>
<name>A0ABX2LPU5_9STAP</name>
<comment type="caution">
    <text evidence="1">The sequence shown here is derived from an EMBL/GenBank/DDBJ whole genome shotgun (WGS) entry which is preliminary data.</text>
</comment>
<sequence>MTPEELQAAIENIILEVDKINVREVFDEPYQSSKKNKQKENLKRSSKEFSINISDIVRYSILCFQGRNLEDIEENINIIENEKKELTEHELFINEKNNFITNFSKFCNALGVNTVNFKSGKPYVFKPKSLFVLYDILSNNSVYLHFLKNGINYKDINSTNQINENLHYFIKNEITDQQDYKRAMTNYYLYFLIDSNVEIGIRTKFIDILTTEGITSFDRLDIIEYYFSELKELNMEITTKLADALEKNNINYLENEKVSINLNLANYITHRDTKASVPKHMLLSLIINSNLISVEDLKEKELKYPKNITKAHHTKLINEINKALKFYKNKNNPPSDYFYITSD</sequence>
<protein>
    <recommendedName>
        <fullName evidence="3">ATP-binding protein</fullName>
    </recommendedName>
</protein>
<dbReference type="RefSeq" id="WP_053020525.1">
    <property type="nucleotide sequence ID" value="NZ_JABVEF010000009.1"/>
</dbReference>
<keyword evidence="2" id="KW-1185">Reference proteome</keyword>
<proteinExistence type="predicted"/>
<reference evidence="1 2" key="1">
    <citation type="submission" date="2020-06" db="EMBL/GenBank/DDBJ databases">
        <title>Staphylococcus borealis sp. nov. -A novel member of the Staphylococcaceae family isolated from skin and blood in humans.</title>
        <authorList>
            <person name="Pain M."/>
            <person name="Wolden R."/>
            <person name="Jaen-Luchoro D."/>
            <person name="Salva-Serra F."/>
            <person name="Iglesias B.P."/>
            <person name="Karlsson R."/>
            <person name="Klingenberg C."/>
            <person name="Cavanagh J.P."/>
        </authorList>
    </citation>
    <scope>NUCLEOTIDE SEQUENCE [LARGE SCALE GENOMIC DNA]</scope>
    <source>
        <strain evidence="1 2">58-22</strain>
    </source>
</reference>
<evidence type="ECO:0008006" key="3">
    <source>
        <dbReference type="Google" id="ProtNLM"/>
    </source>
</evidence>
<gene>
    <name evidence="1" type="ORF">HUN84_12025</name>
</gene>
<accession>A0ABX2LPU5</accession>
<dbReference type="EMBL" id="JABVEG010000012">
    <property type="protein sequence ID" value="NUI83429.1"/>
    <property type="molecule type" value="Genomic_DNA"/>
</dbReference>
<evidence type="ECO:0000313" key="2">
    <source>
        <dbReference type="Proteomes" id="UP000610527"/>
    </source>
</evidence>
<evidence type="ECO:0000313" key="1">
    <source>
        <dbReference type="EMBL" id="NUI83429.1"/>
    </source>
</evidence>